<dbReference type="NCBIfam" id="NF001911">
    <property type="entry name" value="PRK00685.1"/>
    <property type="match status" value="1"/>
</dbReference>
<dbReference type="InterPro" id="IPR050114">
    <property type="entry name" value="UPF0173_UPF0282_UlaG_hydrolase"/>
</dbReference>
<dbReference type="AlphaFoldDB" id="A0A517Z9I0"/>
<gene>
    <name evidence="4" type="ORF">Mal4_34800</name>
</gene>
<dbReference type="Proteomes" id="UP000320496">
    <property type="component" value="Chromosome"/>
</dbReference>
<dbReference type="Pfam" id="PF12706">
    <property type="entry name" value="Lactamase_B_2"/>
    <property type="match status" value="1"/>
</dbReference>
<dbReference type="OrthoDB" id="9789133at2"/>
<reference evidence="4 5" key="1">
    <citation type="submission" date="2019-02" db="EMBL/GenBank/DDBJ databases">
        <title>Deep-cultivation of Planctomycetes and their phenomic and genomic characterization uncovers novel biology.</title>
        <authorList>
            <person name="Wiegand S."/>
            <person name="Jogler M."/>
            <person name="Boedeker C."/>
            <person name="Pinto D."/>
            <person name="Vollmers J."/>
            <person name="Rivas-Marin E."/>
            <person name="Kohn T."/>
            <person name="Peeters S.H."/>
            <person name="Heuer A."/>
            <person name="Rast P."/>
            <person name="Oberbeckmann S."/>
            <person name="Bunk B."/>
            <person name="Jeske O."/>
            <person name="Meyerdierks A."/>
            <person name="Storesund J.E."/>
            <person name="Kallscheuer N."/>
            <person name="Luecker S."/>
            <person name="Lage O.M."/>
            <person name="Pohl T."/>
            <person name="Merkel B.J."/>
            <person name="Hornburger P."/>
            <person name="Mueller R.-W."/>
            <person name="Bruemmer F."/>
            <person name="Labrenz M."/>
            <person name="Spormann A.M."/>
            <person name="Op den Camp H."/>
            <person name="Overmann J."/>
            <person name="Amann R."/>
            <person name="Jetten M.S.M."/>
            <person name="Mascher T."/>
            <person name="Medema M.H."/>
            <person name="Devos D.P."/>
            <person name="Kaster A.-K."/>
            <person name="Ovreas L."/>
            <person name="Rohde M."/>
            <person name="Galperin M.Y."/>
            <person name="Jogler C."/>
        </authorList>
    </citation>
    <scope>NUCLEOTIDE SEQUENCE [LARGE SCALE GENOMIC DNA]</scope>
    <source>
        <strain evidence="4 5">Mal4</strain>
    </source>
</reference>
<evidence type="ECO:0000256" key="2">
    <source>
        <dbReference type="HAMAP-Rule" id="MF_00457"/>
    </source>
</evidence>
<dbReference type="EMBL" id="CP036275">
    <property type="protein sequence ID" value="QDU39144.1"/>
    <property type="molecule type" value="Genomic_DNA"/>
</dbReference>
<evidence type="ECO:0000256" key="1">
    <source>
        <dbReference type="ARBA" id="ARBA00022801"/>
    </source>
</evidence>
<organism evidence="4 5">
    <name type="scientific">Maioricimonas rarisocia</name>
    <dbReference type="NCBI Taxonomy" id="2528026"/>
    <lineage>
        <taxon>Bacteria</taxon>
        <taxon>Pseudomonadati</taxon>
        <taxon>Planctomycetota</taxon>
        <taxon>Planctomycetia</taxon>
        <taxon>Planctomycetales</taxon>
        <taxon>Planctomycetaceae</taxon>
        <taxon>Maioricimonas</taxon>
    </lineage>
</organism>
<dbReference type="PANTHER" id="PTHR43546:SF3">
    <property type="entry name" value="UPF0173 METAL-DEPENDENT HYDROLASE MJ1163"/>
    <property type="match status" value="1"/>
</dbReference>
<name>A0A517Z9I0_9PLAN</name>
<dbReference type="RefSeq" id="WP_145370357.1">
    <property type="nucleotide sequence ID" value="NZ_CP036275.1"/>
</dbReference>
<protein>
    <recommendedName>
        <fullName evidence="2">UPF0173 metal-dependent hydrolase Mal4_34800</fullName>
    </recommendedName>
</protein>
<comment type="similarity">
    <text evidence="2">Belongs to the UPF0173 family.</text>
</comment>
<dbReference type="SUPFAM" id="SSF56281">
    <property type="entry name" value="Metallo-hydrolase/oxidoreductase"/>
    <property type="match status" value="1"/>
</dbReference>
<proteinExistence type="inferred from homology"/>
<accession>A0A517Z9I0</accession>
<dbReference type="SMART" id="SM00849">
    <property type="entry name" value="Lactamase_B"/>
    <property type="match status" value="1"/>
</dbReference>
<sequence>MATVRWLGHAAFEVRTADHLLLIDPFLNGNPAGIVAADEVSPDVILVTHGHGDHIGDTVDIAKRTGALVIANFEIGEWLARQGVTNCHTMHLGGQHAFKFGTVRMTLAHHGSMLPDGSCGGNPAGLLLTLEGRTLYHAGDTALFSDMQLIGEHGIDLAILPIGDNYTMGPEDSVKATRFLNPARVLPCHYNTWPLIEQDAGAWTAAIRRDTTSEPVVLQPGETCEL</sequence>
<dbReference type="KEGG" id="mri:Mal4_34800"/>
<evidence type="ECO:0000313" key="4">
    <source>
        <dbReference type="EMBL" id="QDU39144.1"/>
    </source>
</evidence>
<dbReference type="HAMAP" id="MF_00457">
    <property type="entry name" value="UPF0173"/>
    <property type="match status" value="1"/>
</dbReference>
<dbReference type="InterPro" id="IPR001279">
    <property type="entry name" value="Metallo-B-lactamas"/>
</dbReference>
<evidence type="ECO:0000313" key="5">
    <source>
        <dbReference type="Proteomes" id="UP000320496"/>
    </source>
</evidence>
<feature type="domain" description="Metallo-beta-lactamase" evidence="3">
    <location>
        <begin position="8"/>
        <end position="189"/>
    </location>
</feature>
<dbReference type="GO" id="GO:0016787">
    <property type="term" value="F:hydrolase activity"/>
    <property type="evidence" value="ECO:0007669"/>
    <property type="project" value="UniProtKB-UniRule"/>
</dbReference>
<dbReference type="Gene3D" id="3.60.15.10">
    <property type="entry name" value="Ribonuclease Z/Hydroxyacylglutathione hydrolase-like"/>
    <property type="match status" value="1"/>
</dbReference>
<dbReference type="PANTHER" id="PTHR43546">
    <property type="entry name" value="UPF0173 METAL-DEPENDENT HYDROLASE MJ1163-RELATED"/>
    <property type="match status" value="1"/>
</dbReference>
<dbReference type="InterPro" id="IPR022877">
    <property type="entry name" value="UPF0173"/>
</dbReference>
<keyword evidence="5" id="KW-1185">Reference proteome</keyword>
<keyword evidence="1 2" id="KW-0378">Hydrolase</keyword>
<evidence type="ECO:0000259" key="3">
    <source>
        <dbReference type="SMART" id="SM00849"/>
    </source>
</evidence>
<dbReference type="InterPro" id="IPR036866">
    <property type="entry name" value="RibonucZ/Hydroxyglut_hydro"/>
</dbReference>